<dbReference type="InterPro" id="IPR012676">
    <property type="entry name" value="TGS-like"/>
</dbReference>
<comment type="pathway">
    <text evidence="3">Purine metabolism; ppGpp biosynthesis; ppGpp from GDP: step 1/1.</text>
</comment>
<dbReference type="CDD" id="cd05399">
    <property type="entry name" value="NT_Rel-Spo_like"/>
    <property type="match status" value="1"/>
</dbReference>
<dbReference type="Gene3D" id="1.10.3210.10">
    <property type="entry name" value="Hypothetical protein af1432"/>
    <property type="match status" value="1"/>
</dbReference>
<dbReference type="EMBL" id="JADWNO010000004">
    <property type="protein sequence ID" value="MBJ8437256.1"/>
    <property type="molecule type" value="Genomic_DNA"/>
</dbReference>
<dbReference type="InterPro" id="IPR012675">
    <property type="entry name" value="Beta-grasp_dom_sf"/>
</dbReference>
<dbReference type="SUPFAM" id="SSF81301">
    <property type="entry name" value="Nucleotidyltransferase"/>
    <property type="match status" value="1"/>
</dbReference>
<dbReference type="SMART" id="SM00954">
    <property type="entry name" value="RelA_SpoT"/>
    <property type="match status" value="1"/>
</dbReference>
<dbReference type="SMART" id="SM00471">
    <property type="entry name" value="HDc"/>
    <property type="match status" value="1"/>
</dbReference>
<evidence type="ECO:0000259" key="6">
    <source>
        <dbReference type="PROSITE" id="PS51831"/>
    </source>
</evidence>
<dbReference type="EMBL" id="JALNTG010000008">
    <property type="protein sequence ID" value="MDD9319073.1"/>
    <property type="molecule type" value="Genomic_DNA"/>
</dbReference>
<evidence type="ECO:0000313" key="9">
    <source>
        <dbReference type="EMBL" id="MDD9319073.1"/>
    </source>
</evidence>
<evidence type="ECO:0000259" key="7">
    <source>
        <dbReference type="PROSITE" id="PS51880"/>
    </source>
</evidence>
<evidence type="ECO:0000256" key="3">
    <source>
        <dbReference type="ARBA" id="ARBA00024329"/>
    </source>
</evidence>
<gene>
    <name evidence="8" type="ORF">I6M64_07975</name>
    <name evidence="9" type="ORF">M0O54_02860</name>
</gene>
<dbReference type="InterPro" id="IPR006674">
    <property type="entry name" value="HD_domain"/>
</dbReference>
<evidence type="ECO:0000313" key="8">
    <source>
        <dbReference type="EMBL" id="MBJ8437256.1"/>
    </source>
</evidence>
<dbReference type="GO" id="GO:0015969">
    <property type="term" value="P:guanosine tetraphosphate metabolic process"/>
    <property type="evidence" value="ECO:0007669"/>
    <property type="project" value="InterPro"/>
</dbReference>
<dbReference type="PANTHER" id="PTHR21262">
    <property type="entry name" value="GUANOSINE-3',5'-BIS DIPHOSPHATE 3'-PYROPHOSPHOHYDROLASE"/>
    <property type="match status" value="1"/>
</dbReference>
<dbReference type="PROSITE" id="PS51880">
    <property type="entry name" value="TGS"/>
    <property type="match status" value="1"/>
</dbReference>
<keyword evidence="10" id="KW-1185">Reference proteome</keyword>
<dbReference type="Pfam" id="PF13328">
    <property type="entry name" value="HD_4"/>
    <property type="match status" value="1"/>
</dbReference>
<comment type="similarity">
    <text evidence="1">Belongs to the RelA/SpoT family.</text>
</comment>
<dbReference type="Proteomes" id="UP000808699">
    <property type="component" value="Unassembled WGS sequence"/>
</dbReference>
<dbReference type="EC" id="3.1.7.2" evidence="4"/>
<dbReference type="SUPFAM" id="SSF81271">
    <property type="entry name" value="TGS-like"/>
    <property type="match status" value="1"/>
</dbReference>
<evidence type="ECO:0000256" key="5">
    <source>
        <dbReference type="ARBA" id="ARBA00047968"/>
    </source>
</evidence>
<accession>A0AB35JXD4</accession>
<dbReference type="Proteomes" id="UP001150055">
    <property type="component" value="Unassembled WGS sequence"/>
</dbReference>
<dbReference type="SUPFAM" id="SSF109604">
    <property type="entry name" value="HD-domain/PDEase-like"/>
    <property type="match status" value="1"/>
</dbReference>
<dbReference type="InterPro" id="IPR004095">
    <property type="entry name" value="TGS"/>
</dbReference>
<organism evidence="9 11">
    <name type="scientific">Acinetobacter lactucae</name>
    <dbReference type="NCBI Taxonomy" id="1785128"/>
    <lineage>
        <taxon>Bacteria</taxon>
        <taxon>Pseudomonadati</taxon>
        <taxon>Pseudomonadota</taxon>
        <taxon>Gammaproteobacteria</taxon>
        <taxon>Moraxellales</taxon>
        <taxon>Moraxellaceae</taxon>
        <taxon>Acinetobacter</taxon>
        <taxon>Acinetobacter calcoaceticus/baumannii complex</taxon>
    </lineage>
</organism>
<evidence type="ECO:0000256" key="1">
    <source>
        <dbReference type="ARBA" id="ARBA00007476"/>
    </source>
</evidence>
<comment type="caution">
    <text evidence="9">The sequence shown here is derived from an EMBL/GenBank/DDBJ whole genome shotgun (WGS) entry which is preliminary data.</text>
</comment>
<evidence type="ECO:0000256" key="2">
    <source>
        <dbReference type="ARBA" id="ARBA00022801"/>
    </source>
</evidence>
<evidence type="ECO:0000256" key="4">
    <source>
        <dbReference type="ARBA" id="ARBA00024387"/>
    </source>
</evidence>
<protein>
    <recommendedName>
        <fullName evidence="4">guanosine-3',5'-bis(diphosphate) 3'-diphosphatase</fullName>
        <ecNumber evidence="4">3.1.7.2</ecNumber>
    </recommendedName>
</protein>
<feature type="domain" description="TGS" evidence="7">
    <location>
        <begin position="379"/>
        <end position="440"/>
    </location>
</feature>
<dbReference type="GO" id="GO:0042594">
    <property type="term" value="P:response to starvation"/>
    <property type="evidence" value="ECO:0007669"/>
    <property type="project" value="TreeGrafter"/>
</dbReference>
<dbReference type="FunFam" id="3.10.20.30:FF:000002">
    <property type="entry name" value="GTP pyrophosphokinase (RelA/SpoT)"/>
    <property type="match status" value="1"/>
</dbReference>
<dbReference type="GO" id="GO:0005886">
    <property type="term" value="C:plasma membrane"/>
    <property type="evidence" value="ECO:0007669"/>
    <property type="project" value="TreeGrafter"/>
</dbReference>
<dbReference type="PROSITE" id="PS51831">
    <property type="entry name" value="HD"/>
    <property type="match status" value="1"/>
</dbReference>
<dbReference type="GO" id="GO:0008728">
    <property type="term" value="F:GTP diphosphokinase activity"/>
    <property type="evidence" value="ECO:0007669"/>
    <property type="project" value="TreeGrafter"/>
</dbReference>
<feature type="domain" description="HD" evidence="6">
    <location>
        <begin position="51"/>
        <end position="148"/>
    </location>
</feature>
<dbReference type="Gene3D" id="3.30.460.10">
    <property type="entry name" value="Beta Polymerase, domain 2"/>
    <property type="match status" value="1"/>
</dbReference>
<evidence type="ECO:0000313" key="11">
    <source>
        <dbReference type="Proteomes" id="UP001150055"/>
    </source>
</evidence>
<dbReference type="GO" id="GO:0008893">
    <property type="term" value="F:guanosine-3',5'-bis(diphosphate) 3'-diphosphatase activity"/>
    <property type="evidence" value="ECO:0007669"/>
    <property type="project" value="UniProtKB-EC"/>
</dbReference>
<dbReference type="Pfam" id="PF02824">
    <property type="entry name" value="TGS"/>
    <property type="match status" value="1"/>
</dbReference>
<dbReference type="AlphaFoldDB" id="A0AB35JXD4"/>
<dbReference type="FunFam" id="1.10.3210.10:FF:000001">
    <property type="entry name" value="GTP pyrophosphokinase RelA"/>
    <property type="match status" value="1"/>
</dbReference>
<reference evidence="8 10" key="1">
    <citation type="submission" date="2020-11" db="EMBL/GenBank/DDBJ databases">
        <title>Enhanced detection system for hospital associated transmission using whole genome sequencing surveillance.</title>
        <authorList>
            <person name="Harrison L.H."/>
            <person name="Van Tyne D."/>
            <person name="Marsh J.W."/>
            <person name="Griffith M.P."/>
            <person name="Snyder D.J."/>
            <person name="Cooper V.S."/>
            <person name="Mustapha M."/>
        </authorList>
    </citation>
    <scope>NUCLEOTIDE SEQUENCE [LARGE SCALE GENOMIC DNA]</scope>
    <source>
        <strain evidence="8 10">ACIN00241</strain>
    </source>
</reference>
<dbReference type="CDD" id="cd00077">
    <property type="entry name" value="HDc"/>
    <property type="match status" value="1"/>
</dbReference>
<dbReference type="InterPro" id="IPR043519">
    <property type="entry name" value="NT_sf"/>
</dbReference>
<sequence length="701" mass="79812">MPGEEVSQAKQQLKLIIDPYLSVSEVEKVLAACDFADLAHTGITRKSGEPYILHPIAVSCILANMRLDAETLMAALLHDVIEDTQYTKEDIIEKFGLTVAELVDGVTKLSQSSDKEYNKAASFRKILQATLQDPRVIIIKLADRYHNMTTLGALRPDKRARIAQETFDIFVPMARLVGMNEMGDNLENLCYQNLDLDMFDNVQNALLQTKPERCKYQSIWEQNLAELLHNYHIQGRIKKKNNNIELLRHFVKNEMDLQELTHSHAFEIVLQSIADCDRLVEALRENFQVIQYQDHIRRPLPGGNQSLLIKLKGEKTTLSLTIQTELMRKAARFGVVLGENAPQTCRSAIQASMQNLNTLIDGECAKTTFNDLLDYLHQEKIWVYTPHGQLHELPQGATVVDFAYSASLFLGNHAVGAKVDGEIKPLSTPLVSGQVIEIITDVLATPNPDWLSFINTQKARRALQHVLKDQDIEEQRLVGAQALSRALKLFNRSINDLSEADWLDLLQWRHIDNKNTLFEQIAVGDLLPQLVANHLFAHDKHPQVENSDRLIQSTEGVDVKYAHCCNPILGDPIQGHLTRRGLIVHRIRCHNLLHEQHLHPENIMPLQWKADDVDDVRFTAYLAIYMTMNDEQVSDLIYQCRKNNAGVEMVHSNEQRTFVNIVVNNRKHIAKVIRDLRMHYGFPRIERLDAPAPQMEISKVS</sequence>
<dbReference type="RefSeq" id="WP_031949498.1">
    <property type="nucleotide sequence ID" value="NZ_AVOE01000037.1"/>
</dbReference>
<proteinExistence type="inferred from homology"/>
<keyword evidence="2" id="KW-0378">Hydrolase</keyword>
<dbReference type="InterPro" id="IPR003607">
    <property type="entry name" value="HD/PDEase_dom"/>
</dbReference>
<evidence type="ECO:0000313" key="10">
    <source>
        <dbReference type="Proteomes" id="UP000808699"/>
    </source>
</evidence>
<dbReference type="PANTHER" id="PTHR21262:SF36">
    <property type="entry name" value="BIFUNCTIONAL (P)PPGPP SYNTHASE_HYDROLASE SPOT"/>
    <property type="match status" value="1"/>
</dbReference>
<reference evidence="9" key="2">
    <citation type="submission" date="2022-12" db="EMBL/GenBank/DDBJ databases">
        <title>Acinetobacter lactucae: Emerging opportunistic pathogenic species of genus Acinetobacter isolated from immunocompromised patients in clinical settings of India.</title>
        <authorList>
            <person name="Amar A.K."/>
            <person name="Sawant A.R."/>
            <person name="Meera M."/>
            <person name="Tomar A."/>
            <person name="Sistla S."/>
            <person name="Prashanth K."/>
        </authorList>
    </citation>
    <scope>NUCLEOTIDE SEQUENCE</scope>
    <source>
        <strain evidence="9">PKAL1828C</strain>
    </source>
</reference>
<comment type="catalytic activity">
    <reaction evidence="5">
        <text>guanosine 3',5'-bis(diphosphate) + H2O = GDP + diphosphate + H(+)</text>
        <dbReference type="Rhea" id="RHEA:14253"/>
        <dbReference type="ChEBI" id="CHEBI:15377"/>
        <dbReference type="ChEBI" id="CHEBI:15378"/>
        <dbReference type="ChEBI" id="CHEBI:33019"/>
        <dbReference type="ChEBI" id="CHEBI:58189"/>
        <dbReference type="ChEBI" id="CHEBI:77828"/>
        <dbReference type="EC" id="3.1.7.2"/>
    </reaction>
</comment>
<dbReference type="InterPro" id="IPR007685">
    <property type="entry name" value="RelA_SpoT"/>
</dbReference>
<dbReference type="Gene3D" id="3.10.20.30">
    <property type="match status" value="1"/>
</dbReference>
<name>A0AB35JXD4_9GAMM</name>